<dbReference type="Gene3D" id="3.90.1300.10">
    <property type="entry name" value="Amidase signature (AS) domain"/>
    <property type="match status" value="1"/>
</dbReference>
<dbReference type="AlphaFoldDB" id="A0A2M7X4H5"/>
<dbReference type="InterPro" id="IPR036928">
    <property type="entry name" value="AS_sf"/>
</dbReference>
<dbReference type="InterPro" id="IPR023631">
    <property type="entry name" value="Amidase_dom"/>
</dbReference>
<sequence>MISEITQKLKKKEISCVEITSQYLEKVEKNNPEINAFITVTKKEAMQTAKNVDAEIANSNDLEGLFIKKPLLGIPIAHKDIFTTKGIETTAGSSILKGYIPPFNATVVDKLNNSGVVTLGK</sequence>
<proteinExistence type="predicted"/>
<feature type="non-terminal residue" evidence="2">
    <location>
        <position position="121"/>
    </location>
</feature>
<protein>
    <submittedName>
        <fullName evidence="2">Asp-tRNA(Asn)/Glu-tRNA(Gln) amidotransferase GatCAB subunit A</fullName>
    </submittedName>
</protein>
<evidence type="ECO:0000259" key="1">
    <source>
        <dbReference type="Pfam" id="PF01425"/>
    </source>
</evidence>
<dbReference type="InterPro" id="IPR000120">
    <property type="entry name" value="Amidase"/>
</dbReference>
<dbReference type="Proteomes" id="UP000230683">
    <property type="component" value="Unassembled WGS sequence"/>
</dbReference>
<dbReference type="SUPFAM" id="SSF75304">
    <property type="entry name" value="Amidase signature (AS) enzymes"/>
    <property type="match status" value="1"/>
</dbReference>
<accession>A0A2M7X4H5</accession>
<evidence type="ECO:0000313" key="2">
    <source>
        <dbReference type="EMBL" id="PJA41075.1"/>
    </source>
</evidence>
<keyword evidence="2" id="KW-0808">Transferase</keyword>
<dbReference type="EMBL" id="PFWY01000046">
    <property type="protein sequence ID" value="PJA41075.1"/>
    <property type="molecule type" value="Genomic_DNA"/>
</dbReference>
<reference evidence="3" key="1">
    <citation type="submission" date="2017-09" db="EMBL/GenBank/DDBJ databases">
        <title>Depth-based differentiation of microbial function through sediment-hosted aquifers and enrichment of novel symbionts in the deep terrestrial subsurface.</title>
        <authorList>
            <person name="Probst A.J."/>
            <person name="Ladd B."/>
            <person name="Jarett J.K."/>
            <person name="Geller-Mcgrath D.E."/>
            <person name="Sieber C.M.K."/>
            <person name="Emerson J.B."/>
            <person name="Anantharaman K."/>
            <person name="Thomas B.C."/>
            <person name="Malmstrom R."/>
            <person name="Stieglmeier M."/>
            <person name="Klingl A."/>
            <person name="Woyke T."/>
            <person name="Ryan C.M."/>
            <person name="Banfield J.F."/>
        </authorList>
    </citation>
    <scope>NUCLEOTIDE SEQUENCE [LARGE SCALE GENOMIC DNA]</scope>
</reference>
<dbReference type="GO" id="GO:0016740">
    <property type="term" value="F:transferase activity"/>
    <property type="evidence" value="ECO:0007669"/>
    <property type="project" value="UniProtKB-KW"/>
</dbReference>
<feature type="domain" description="Amidase" evidence="1">
    <location>
        <begin position="18"/>
        <end position="121"/>
    </location>
</feature>
<dbReference type="PANTHER" id="PTHR11895:SF151">
    <property type="entry name" value="GLUTAMYL-TRNA(GLN) AMIDOTRANSFERASE SUBUNIT A"/>
    <property type="match status" value="1"/>
</dbReference>
<dbReference type="Pfam" id="PF01425">
    <property type="entry name" value="Amidase"/>
    <property type="match status" value="1"/>
</dbReference>
<dbReference type="PANTHER" id="PTHR11895">
    <property type="entry name" value="TRANSAMIDASE"/>
    <property type="match status" value="1"/>
</dbReference>
<evidence type="ECO:0000313" key="3">
    <source>
        <dbReference type="Proteomes" id="UP000230683"/>
    </source>
</evidence>
<gene>
    <name evidence="2" type="ORF">CO178_00975</name>
</gene>
<organism evidence="2 3">
    <name type="scientific">candidate division WWE3 bacterium CG_4_9_14_3_um_filter_34_6</name>
    <dbReference type="NCBI Taxonomy" id="1975079"/>
    <lineage>
        <taxon>Bacteria</taxon>
        <taxon>Katanobacteria</taxon>
    </lineage>
</organism>
<name>A0A2M7X4H5_UNCKA</name>
<comment type="caution">
    <text evidence="2">The sequence shown here is derived from an EMBL/GenBank/DDBJ whole genome shotgun (WGS) entry which is preliminary data.</text>
</comment>